<dbReference type="AlphaFoldDB" id="A0A410PWW9"/>
<name>A0A410PWW9_9FIRM</name>
<evidence type="ECO:0000313" key="2">
    <source>
        <dbReference type="Proteomes" id="UP000287601"/>
    </source>
</evidence>
<keyword evidence="2" id="KW-1185">Reference proteome</keyword>
<organism evidence="1 2">
    <name type="scientific">Aminipila luticellarii</name>
    <dbReference type="NCBI Taxonomy" id="2507160"/>
    <lineage>
        <taxon>Bacteria</taxon>
        <taxon>Bacillati</taxon>
        <taxon>Bacillota</taxon>
        <taxon>Clostridia</taxon>
        <taxon>Peptostreptococcales</taxon>
        <taxon>Anaerovoracaceae</taxon>
        <taxon>Aminipila</taxon>
    </lineage>
</organism>
<sequence length="164" mass="18877">MKFFIYSNDKGYDYGCNYYTGKTYVVNHEKYAVTDVIENAKIYTKQHLAYGACDSLNTNTASNWDVGVMEDDGKIIYIKSTQKNDGNNKEAELDFNGGDNIKPLSPKIIDGKKLVQIRELMEQAENEMNYFLEHSSSDSCIYNQSDLWERRYKTLCEVVEILVS</sequence>
<dbReference type="RefSeq" id="WP_128746242.1">
    <property type="nucleotide sequence ID" value="NZ_CP035281.1"/>
</dbReference>
<accession>A0A410PWW9</accession>
<dbReference type="KEGG" id="amij:EQM06_09670"/>
<evidence type="ECO:0000313" key="1">
    <source>
        <dbReference type="EMBL" id="QAT43462.1"/>
    </source>
</evidence>
<dbReference type="EMBL" id="CP035281">
    <property type="protein sequence ID" value="QAT43462.1"/>
    <property type="molecule type" value="Genomic_DNA"/>
</dbReference>
<proteinExistence type="predicted"/>
<reference evidence="1 2" key="1">
    <citation type="submission" date="2019-01" db="EMBL/GenBank/DDBJ databases">
        <title>Draft genomes of a novel of Aminipila strains.</title>
        <authorList>
            <person name="Ma S."/>
        </authorList>
    </citation>
    <scope>NUCLEOTIDE SEQUENCE [LARGE SCALE GENOMIC DNA]</scope>
    <source>
        <strain evidence="2">JN-39</strain>
    </source>
</reference>
<gene>
    <name evidence="1" type="ORF">EQM06_09670</name>
</gene>
<dbReference type="Proteomes" id="UP000287601">
    <property type="component" value="Chromosome"/>
</dbReference>
<protein>
    <submittedName>
        <fullName evidence="1">Uncharacterized protein</fullName>
    </submittedName>
</protein>